<dbReference type="EC" id="3.1.-.-" evidence="8"/>
<feature type="domain" description="PIN" evidence="9">
    <location>
        <begin position="3"/>
        <end position="124"/>
    </location>
</feature>
<dbReference type="GO" id="GO:0004540">
    <property type="term" value="F:RNA nuclease activity"/>
    <property type="evidence" value="ECO:0007669"/>
    <property type="project" value="InterPro"/>
</dbReference>
<dbReference type="Pfam" id="PF01850">
    <property type="entry name" value="PIN"/>
    <property type="match status" value="1"/>
</dbReference>
<gene>
    <name evidence="8" type="primary">vapC</name>
    <name evidence="10" type="ORF">THSYN_24670</name>
</gene>
<dbReference type="PANTHER" id="PTHR33653:SF1">
    <property type="entry name" value="RIBONUCLEASE VAPC2"/>
    <property type="match status" value="1"/>
</dbReference>
<evidence type="ECO:0000313" key="10">
    <source>
        <dbReference type="EMBL" id="AUB83825.1"/>
    </source>
</evidence>
<evidence type="ECO:0000256" key="6">
    <source>
        <dbReference type="ARBA" id="ARBA00022842"/>
    </source>
</evidence>
<protein>
    <recommendedName>
        <fullName evidence="8">Ribonuclease VapC</fullName>
        <shortName evidence="8">RNase VapC</shortName>
        <ecNumber evidence="8">3.1.-.-</ecNumber>
    </recommendedName>
    <alternativeName>
        <fullName evidence="8">Toxin VapC</fullName>
    </alternativeName>
</protein>
<keyword evidence="8" id="KW-0800">Toxin</keyword>
<evidence type="ECO:0000256" key="1">
    <source>
        <dbReference type="ARBA" id="ARBA00001946"/>
    </source>
</evidence>
<keyword evidence="11" id="KW-1185">Reference proteome</keyword>
<evidence type="ECO:0000256" key="8">
    <source>
        <dbReference type="HAMAP-Rule" id="MF_00265"/>
    </source>
</evidence>
<proteinExistence type="inferred from homology"/>
<dbReference type="RefSeq" id="WP_100921501.1">
    <property type="nucleotide sequence ID" value="NZ_CP020370.1"/>
</dbReference>
<dbReference type="GO" id="GO:0016787">
    <property type="term" value="F:hydrolase activity"/>
    <property type="evidence" value="ECO:0007669"/>
    <property type="project" value="UniProtKB-KW"/>
</dbReference>
<evidence type="ECO:0000256" key="4">
    <source>
        <dbReference type="ARBA" id="ARBA00022723"/>
    </source>
</evidence>
<dbReference type="InterPro" id="IPR002716">
    <property type="entry name" value="PIN_dom"/>
</dbReference>
<dbReference type="GO" id="GO:0090729">
    <property type="term" value="F:toxin activity"/>
    <property type="evidence" value="ECO:0007669"/>
    <property type="project" value="UniProtKB-KW"/>
</dbReference>
<dbReference type="CDD" id="cd09881">
    <property type="entry name" value="PIN_VapC4-5_FitB-like"/>
    <property type="match status" value="1"/>
</dbReference>
<dbReference type="PANTHER" id="PTHR33653">
    <property type="entry name" value="RIBONUCLEASE VAPC2"/>
    <property type="match status" value="1"/>
</dbReference>
<feature type="binding site" evidence="8">
    <location>
        <position position="98"/>
    </location>
    <ligand>
        <name>Mg(2+)</name>
        <dbReference type="ChEBI" id="CHEBI:18420"/>
    </ligand>
</feature>
<keyword evidence="6 8" id="KW-0460">Magnesium</keyword>
<evidence type="ECO:0000313" key="11">
    <source>
        <dbReference type="Proteomes" id="UP000232638"/>
    </source>
</evidence>
<organism evidence="10 11">
    <name type="scientific">Candidatus Thiodictyon syntrophicum</name>
    <dbReference type="NCBI Taxonomy" id="1166950"/>
    <lineage>
        <taxon>Bacteria</taxon>
        <taxon>Pseudomonadati</taxon>
        <taxon>Pseudomonadota</taxon>
        <taxon>Gammaproteobacteria</taxon>
        <taxon>Chromatiales</taxon>
        <taxon>Chromatiaceae</taxon>
        <taxon>Thiodictyon</taxon>
    </lineage>
</organism>
<dbReference type="Gene3D" id="3.40.50.1010">
    <property type="entry name" value="5'-nuclease"/>
    <property type="match status" value="1"/>
</dbReference>
<dbReference type="HAMAP" id="MF_00265">
    <property type="entry name" value="VapC_Nob1"/>
    <property type="match status" value="1"/>
</dbReference>
<evidence type="ECO:0000256" key="7">
    <source>
        <dbReference type="ARBA" id="ARBA00038093"/>
    </source>
</evidence>
<dbReference type="InterPro" id="IPR022907">
    <property type="entry name" value="VapC_family"/>
</dbReference>
<evidence type="ECO:0000256" key="3">
    <source>
        <dbReference type="ARBA" id="ARBA00022722"/>
    </source>
</evidence>
<dbReference type="Proteomes" id="UP000232638">
    <property type="component" value="Chromosome"/>
</dbReference>
<dbReference type="SUPFAM" id="SSF88723">
    <property type="entry name" value="PIN domain-like"/>
    <property type="match status" value="1"/>
</dbReference>
<dbReference type="KEGG" id="tsy:THSYN_24670"/>
<evidence type="ECO:0000256" key="2">
    <source>
        <dbReference type="ARBA" id="ARBA00022649"/>
    </source>
</evidence>
<dbReference type="InterPro" id="IPR050556">
    <property type="entry name" value="Type_II_TA_system_RNase"/>
</dbReference>
<keyword evidence="3 8" id="KW-0540">Nuclease</keyword>
<evidence type="ECO:0000259" key="9">
    <source>
        <dbReference type="Pfam" id="PF01850"/>
    </source>
</evidence>
<keyword evidence="2 8" id="KW-1277">Toxin-antitoxin system</keyword>
<dbReference type="EMBL" id="CP020370">
    <property type="protein sequence ID" value="AUB83825.1"/>
    <property type="molecule type" value="Genomic_DNA"/>
</dbReference>
<reference evidence="10 11" key="1">
    <citation type="submission" date="2017-03" db="EMBL/GenBank/DDBJ databases">
        <title>Complete genome sequence of Candidatus 'Thiodictyon syntrophicum' sp. nov. strain Cad16T, a photolithoautotroph purple sulfur bacterium isolated from an alpine meromictic lake.</title>
        <authorList>
            <person name="Luedin S.M."/>
            <person name="Pothier J.F."/>
            <person name="Danza F."/>
            <person name="Storelli N."/>
            <person name="Wittwer M."/>
            <person name="Tonolla M."/>
        </authorList>
    </citation>
    <scope>NUCLEOTIDE SEQUENCE [LARGE SCALE GENOMIC DNA]</scope>
    <source>
        <strain evidence="10 11">Cad16T</strain>
    </source>
</reference>
<dbReference type="OrthoDB" id="9796690at2"/>
<accession>A0A2K8UE81</accession>
<keyword evidence="4 8" id="KW-0479">Metal-binding</keyword>
<dbReference type="InterPro" id="IPR029060">
    <property type="entry name" value="PIN-like_dom_sf"/>
</dbReference>
<comment type="function">
    <text evidence="8">Toxic component of a toxin-antitoxin (TA) system. An RNase.</text>
</comment>
<sequence>MSYLLDTNACIEVLRGRNATLKARLAATRFEELSLCSIVWAELYCGVRLAVDPSRELVRVHTAFGNWPRLPFDDPAAECYGEIRAHLRRAGQLIGANDLLIAAIAHANGRILVTHNTSEFGRVPGLVIEDWQA</sequence>
<dbReference type="AlphaFoldDB" id="A0A2K8UE81"/>
<keyword evidence="5 8" id="KW-0378">Hydrolase</keyword>
<dbReference type="GO" id="GO:0000287">
    <property type="term" value="F:magnesium ion binding"/>
    <property type="evidence" value="ECO:0007669"/>
    <property type="project" value="UniProtKB-UniRule"/>
</dbReference>
<feature type="binding site" evidence="8">
    <location>
        <position position="6"/>
    </location>
    <ligand>
        <name>Mg(2+)</name>
        <dbReference type="ChEBI" id="CHEBI:18420"/>
    </ligand>
</feature>
<comment type="similarity">
    <text evidence="7 8">Belongs to the PINc/VapC protein family.</text>
</comment>
<comment type="cofactor">
    <cofactor evidence="1 8">
        <name>Mg(2+)</name>
        <dbReference type="ChEBI" id="CHEBI:18420"/>
    </cofactor>
</comment>
<name>A0A2K8UE81_9GAMM</name>
<evidence type="ECO:0000256" key="5">
    <source>
        <dbReference type="ARBA" id="ARBA00022801"/>
    </source>
</evidence>